<dbReference type="OrthoDB" id="250531at2"/>
<evidence type="ECO:0000256" key="7">
    <source>
        <dbReference type="ARBA" id="ARBA00022842"/>
    </source>
</evidence>
<sequence length="428" mass="44670">MSAPQWLPAWDRAEGTERVRDLFARTFHDDSDLGPVPGTPDGVWSAPGRVNLIGEHTDYNAGLCLPTALPHRTFVALERRDDDVVRIASAQTDEPWTARLADVHPGAVHGWAAYVAGVAWALREAGYAVGGFDAVIDSCVPFGASLSSSAAIECAFAAALSDVFSLGLTDDDAGRTALVDAARRAENEIAGAPTGGLDQSAAMLCDEGQALLLDFRPGLAPADFAQHVPFDLAAVGLTLLVVDSRAPHQLVDGQYADRRASCETAANYLGVQDLREIAPADLDAALDRLAEYDVQDSLRRRVRHVVTETARTAELVDLVRGGLGTGGVPDEAVVARVGELMNASHASLRDDYDVTVRETDLAVEASIAAGAIGARMTGGGFGGSTIALVRVADVERVAEEVAAAFAAQGLTAPAFLLGPPSAAAGRDA</sequence>
<dbReference type="GO" id="GO:0046872">
    <property type="term" value="F:metal ion binding"/>
    <property type="evidence" value="ECO:0007669"/>
    <property type="project" value="UniProtKB-KW"/>
</dbReference>
<keyword evidence="3" id="KW-0479">Metal-binding</keyword>
<dbReference type="Pfam" id="PF10509">
    <property type="entry name" value="GalKase_gal_bdg"/>
    <property type="match status" value="1"/>
</dbReference>
<dbReference type="Gene3D" id="3.30.70.890">
    <property type="entry name" value="GHMP kinase, C-terminal domain"/>
    <property type="match status" value="1"/>
</dbReference>
<gene>
    <name evidence="14" type="primary">galK</name>
    <name evidence="14" type="ORF">ET471_09245</name>
</gene>
<keyword evidence="15" id="KW-1185">Reference proteome</keyword>
<dbReference type="GO" id="GO:0005829">
    <property type="term" value="C:cytosol"/>
    <property type="evidence" value="ECO:0007669"/>
    <property type="project" value="TreeGrafter"/>
</dbReference>
<keyword evidence="5 14" id="KW-0418">Kinase</keyword>
<dbReference type="EC" id="2.7.1.6" evidence="10"/>
<dbReference type="InterPro" id="IPR020568">
    <property type="entry name" value="Ribosomal_Su5_D2-typ_SF"/>
</dbReference>
<accession>A0A4P6F9Y6</accession>
<dbReference type="Pfam" id="PF00288">
    <property type="entry name" value="GHMP_kinases_N"/>
    <property type="match status" value="1"/>
</dbReference>
<keyword evidence="4" id="KW-0547">Nucleotide-binding</keyword>
<dbReference type="GO" id="GO:0005524">
    <property type="term" value="F:ATP binding"/>
    <property type="evidence" value="ECO:0007669"/>
    <property type="project" value="UniProtKB-UniRule"/>
</dbReference>
<dbReference type="Proteomes" id="UP000292118">
    <property type="component" value="Chromosome"/>
</dbReference>
<comment type="similarity">
    <text evidence="1">Belongs to the GHMP kinase family. GalK subfamily.</text>
</comment>
<dbReference type="InterPro" id="IPR014721">
    <property type="entry name" value="Ribsml_uS5_D2-typ_fold_subgr"/>
</dbReference>
<keyword evidence="8" id="KW-0299">Galactose metabolism</keyword>
<dbReference type="InterPro" id="IPR036554">
    <property type="entry name" value="GHMP_kinase_C_sf"/>
</dbReference>
<evidence type="ECO:0000313" key="14">
    <source>
        <dbReference type="EMBL" id="QAY70197.1"/>
    </source>
</evidence>
<feature type="domain" description="GHMP kinase C-terminal" evidence="12">
    <location>
        <begin position="335"/>
        <end position="406"/>
    </location>
</feature>
<dbReference type="PRINTS" id="PR00473">
    <property type="entry name" value="GALCTOKINASE"/>
</dbReference>
<dbReference type="PRINTS" id="PR00959">
    <property type="entry name" value="MEVGALKINASE"/>
</dbReference>
<dbReference type="GO" id="GO:0006012">
    <property type="term" value="P:galactose metabolic process"/>
    <property type="evidence" value="ECO:0007669"/>
    <property type="project" value="UniProtKB-UniRule"/>
</dbReference>
<evidence type="ECO:0000256" key="2">
    <source>
        <dbReference type="ARBA" id="ARBA00022679"/>
    </source>
</evidence>
<dbReference type="KEGG" id="xya:ET471_09245"/>
<evidence type="ECO:0000256" key="6">
    <source>
        <dbReference type="ARBA" id="ARBA00022840"/>
    </source>
</evidence>
<protein>
    <recommendedName>
        <fullName evidence="10">Galactokinase</fullName>
        <ecNumber evidence="10">2.7.1.6</ecNumber>
    </recommendedName>
</protein>
<organism evidence="14 15">
    <name type="scientific">Xylanimonas protaetiae</name>
    <dbReference type="NCBI Taxonomy" id="2509457"/>
    <lineage>
        <taxon>Bacteria</taxon>
        <taxon>Bacillati</taxon>
        <taxon>Actinomycetota</taxon>
        <taxon>Actinomycetes</taxon>
        <taxon>Micrococcales</taxon>
        <taxon>Promicromonosporaceae</taxon>
        <taxon>Xylanimonas</taxon>
    </lineage>
</organism>
<dbReference type="Pfam" id="PF08544">
    <property type="entry name" value="GHMP_kinases_C"/>
    <property type="match status" value="1"/>
</dbReference>
<dbReference type="RefSeq" id="WP_129187703.1">
    <property type="nucleotide sequence ID" value="NZ_CP035493.1"/>
</dbReference>
<dbReference type="InterPro" id="IPR013750">
    <property type="entry name" value="GHMP_kinase_C_dom"/>
</dbReference>
<keyword evidence="9" id="KW-0119">Carbohydrate metabolism</keyword>
<keyword evidence="6" id="KW-0067">ATP-binding</keyword>
<dbReference type="EMBL" id="CP035493">
    <property type="protein sequence ID" value="QAY70197.1"/>
    <property type="molecule type" value="Genomic_DNA"/>
</dbReference>
<keyword evidence="7" id="KW-0460">Magnesium</keyword>
<name>A0A4P6F9Y6_9MICO</name>
<evidence type="ECO:0000256" key="8">
    <source>
        <dbReference type="ARBA" id="ARBA00023144"/>
    </source>
</evidence>
<evidence type="ECO:0000256" key="4">
    <source>
        <dbReference type="ARBA" id="ARBA00022741"/>
    </source>
</evidence>
<reference evidence="14 15" key="1">
    <citation type="submission" date="2019-01" db="EMBL/GenBank/DDBJ databases">
        <title>Genome sequencing of strain FW10M-9.</title>
        <authorList>
            <person name="Heo J."/>
            <person name="Kim S.-J."/>
            <person name="Kim J.-S."/>
            <person name="Hong S.-B."/>
            <person name="Kwon S.-W."/>
        </authorList>
    </citation>
    <scope>NUCLEOTIDE SEQUENCE [LARGE SCALE GENOMIC DNA]</scope>
    <source>
        <strain evidence="14 15">FW10M-9</strain>
    </source>
</reference>
<evidence type="ECO:0000256" key="3">
    <source>
        <dbReference type="ARBA" id="ARBA00022723"/>
    </source>
</evidence>
<dbReference type="InterPro" id="IPR019741">
    <property type="entry name" value="Galactokinase_CS"/>
</dbReference>
<dbReference type="PANTHER" id="PTHR10457">
    <property type="entry name" value="MEVALONATE KINASE/GALACTOKINASE"/>
    <property type="match status" value="1"/>
</dbReference>
<evidence type="ECO:0000259" key="13">
    <source>
        <dbReference type="Pfam" id="PF10509"/>
    </source>
</evidence>
<evidence type="ECO:0000256" key="5">
    <source>
        <dbReference type="ARBA" id="ARBA00022777"/>
    </source>
</evidence>
<dbReference type="InterPro" id="IPR006206">
    <property type="entry name" value="Mevalonate/galactokinase"/>
</dbReference>
<dbReference type="PROSITE" id="PS00106">
    <property type="entry name" value="GALACTOKINASE"/>
    <property type="match status" value="1"/>
</dbReference>
<evidence type="ECO:0000313" key="15">
    <source>
        <dbReference type="Proteomes" id="UP000292118"/>
    </source>
</evidence>
<evidence type="ECO:0000256" key="9">
    <source>
        <dbReference type="ARBA" id="ARBA00023277"/>
    </source>
</evidence>
<keyword evidence="2 14" id="KW-0808">Transferase</keyword>
<evidence type="ECO:0000256" key="1">
    <source>
        <dbReference type="ARBA" id="ARBA00006566"/>
    </source>
</evidence>
<dbReference type="SUPFAM" id="SSF54211">
    <property type="entry name" value="Ribosomal protein S5 domain 2-like"/>
    <property type="match status" value="1"/>
</dbReference>
<dbReference type="AlphaFoldDB" id="A0A4P6F9Y6"/>
<dbReference type="InterPro" id="IPR000705">
    <property type="entry name" value="Galactokinase"/>
</dbReference>
<dbReference type="GO" id="GO:0004335">
    <property type="term" value="F:galactokinase activity"/>
    <property type="evidence" value="ECO:0007669"/>
    <property type="project" value="UniProtKB-UniRule"/>
</dbReference>
<evidence type="ECO:0000256" key="10">
    <source>
        <dbReference type="NCBIfam" id="TIGR00131"/>
    </source>
</evidence>
<dbReference type="PIRSF" id="PIRSF000530">
    <property type="entry name" value="Galactokinase"/>
    <property type="match status" value="1"/>
</dbReference>
<feature type="domain" description="Galactokinase N-terminal" evidence="13">
    <location>
        <begin position="39"/>
        <end position="78"/>
    </location>
</feature>
<dbReference type="Gene3D" id="3.30.230.10">
    <property type="match status" value="1"/>
</dbReference>
<feature type="domain" description="GHMP kinase N-terminal" evidence="11">
    <location>
        <begin position="114"/>
        <end position="204"/>
    </location>
</feature>
<evidence type="ECO:0000259" key="12">
    <source>
        <dbReference type="Pfam" id="PF08544"/>
    </source>
</evidence>
<evidence type="ECO:0000259" key="11">
    <source>
        <dbReference type="Pfam" id="PF00288"/>
    </source>
</evidence>
<dbReference type="InterPro" id="IPR019539">
    <property type="entry name" value="GalKase_N"/>
</dbReference>
<dbReference type="NCBIfam" id="TIGR00131">
    <property type="entry name" value="gal_kin"/>
    <property type="match status" value="1"/>
</dbReference>
<dbReference type="FunFam" id="3.30.70.890:FF:000001">
    <property type="entry name" value="Galactokinase"/>
    <property type="match status" value="1"/>
</dbReference>
<dbReference type="InterPro" id="IPR006204">
    <property type="entry name" value="GHMP_kinase_N_dom"/>
</dbReference>
<dbReference type="SUPFAM" id="SSF55060">
    <property type="entry name" value="GHMP Kinase, C-terminal domain"/>
    <property type="match status" value="1"/>
</dbReference>
<dbReference type="PANTHER" id="PTHR10457:SF7">
    <property type="entry name" value="GALACTOKINASE-RELATED"/>
    <property type="match status" value="1"/>
</dbReference>
<proteinExistence type="inferred from homology"/>